<dbReference type="GeneID" id="81427871"/>
<proteinExistence type="predicted"/>
<accession>A0A9W9HXG0</accession>
<reference evidence="1" key="2">
    <citation type="journal article" date="2023" name="IMA Fungus">
        <title>Comparative genomic study of the Penicillium genus elucidates a diverse pangenome and 15 lateral gene transfer events.</title>
        <authorList>
            <person name="Petersen C."/>
            <person name="Sorensen T."/>
            <person name="Nielsen M.R."/>
            <person name="Sondergaard T.E."/>
            <person name="Sorensen J.L."/>
            <person name="Fitzpatrick D.A."/>
            <person name="Frisvad J.C."/>
            <person name="Nielsen K.L."/>
        </authorList>
    </citation>
    <scope>NUCLEOTIDE SEQUENCE</scope>
    <source>
        <strain evidence="1">IBT 26290</strain>
    </source>
</reference>
<dbReference type="Proteomes" id="UP001149163">
    <property type="component" value="Unassembled WGS sequence"/>
</dbReference>
<evidence type="ECO:0000313" key="2">
    <source>
        <dbReference type="Proteomes" id="UP001149163"/>
    </source>
</evidence>
<protein>
    <submittedName>
        <fullName evidence="1">Uncharacterized protein</fullName>
    </submittedName>
</protein>
<organism evidence="1 2">
    <name type="scientific">Penicillium canariense</name>
    <dbReference type="NCBI Taxonomy" id="189055"/>
    <lineage>
        <taxon>Eukaryota</taxon>
        <taxon>Fungi</taxon>
        <taxon>Dikarya</taxon>
        <taxon>Ascomycota</taxon>
        <taxon>Pezizomycotina</taxon>
        <taxon>Eurotiomycetes</taxon>
        <taxon>Eurotiomycetidae</taxon>
        <taxon>Eurotiales</taxon>
        <taxon>Aspergillaceae</taxon>
        <taxon>Penicillium</taxon>
    </lineage>
</organism>
<name>A0A9W9HXG0_9EURO</name>
<gene>
    <name evidence="1" type="ORF">N7482_006570</name>
</gene>
<dbReference type="EMBL" id="JAPQKN010000004">
    <property type="protein sequence ID" value="KAJ5159566.1"/>
    <property type="molecule type" value="Genomic_DNA"/>
</dbReference>
<dbReference type="RefSeq" id="XP_056541124.1">
    <property type="nucleotide sequence ID" value="XM_056688695.1"/>
</dbReference>
<evidence type="ECO:0000313" key="1">
    <source>
        <dbReference type="EMBL" id="KAJ5159566.1"/>
    </source>
</evidence>
<dbReference type="AlphaFoldDB" id="A0A9W9HXG0"/>
<comment type="caution">
    <text evidence="1">The sequence shown here is derived from an EMBL/GenBank/DDBJ whole genome shotgun (WGS) entry which is preliminary data.</text>
</comment>
<keyword evidence="2" id="KW-1185">Reference proteome</keyword>
<sequence length="107" mass="11788">MYAPKLTGFTARIACAQCRLALHRPPIGEGLNLPLRISPIDNRKSSSSVHADYSLRVRWAHFSNPVSVLLADPVLSFSVLESEQLQPDLRNKPPGLRWVNAAQLSAS</sequence>
<reference evidence="1" key="1">
    <citation type="submission" date="2022-11" db="EMBL/GenBank/DDBJ databases">
        <authorList>
            <person name="Petersen C."/>
        </authorList>
    </citation>
    <scope>NUCLEOTIDE SEQUENCE</scope>
    <source>
        <strain evidence="1">IBT 26290</strain>
    </source>
</reference>